<evidence type="ECO:0000313" key="2">
    <source>
        <dbReference type="EMBL" id="HJE39327.1"/>
    </source>
</evidence>
<gene>
    <name evidence="2" type="ORF">K8V47_06185</name>
</gene>
<proteinExistence type="predicted"/>
<protein>
    <submittedName>
        <fullName evidence="2">Uncharacterized protein</fullName>
    </submittedName>
</protein>
<comment type="caution">
    <text evidence="2">The sequence shown here is derived from an EMBL/GenBank/DDBJ whole genome shotgun (WGS) entry which is preliminary data.</text>
</comment>
<name>A0A921JIE9_9BACT</name>
<feature type="chain" id="PRO_5037622782" evidence="1">
    <location>
        <begin position="19"/>
        <end position="130"/>
    </location>
</feature>
<accession>A0A921JIE9</accession>
<evidence type="ECO:0000256" key="1">
    <source>
        <dbReference type="SAM" id="SignalP"/>
    </source>
</evidence>
<sequence length="130" mass="14373">SLLVTLCCVLGCSAQFSAGFGAGDPDAWIDKEIYFVVQNQTYYQYANVMVFVGDRGYSCPGMWMPGGYLYVGPEIGAKISSGEKVKLFIGNQLCGSWTAPKSSFSLPSAKGKGLKYRDLKKVWKYLKRIR</sequence>
<dbReference type="Proteomes" id="UP000711407">
    <property type="component" value="Unassembled WGS sequence"/>
</dbReference>
<feature type="signal peptide" evidence="1">
    <location>
        <begin position="1"/>
        <end position="18"/>
    </location>
</feature>
<dbReference type="AlphaFoldDB" id="A0A921JIE9"/>
<evidence type="ECO:0000313" key="3">
    <source>
        <dbReference type="Proteomes" id="UP000711407"/>
    </source>
</evidence>
<organism evidence="2 3">
    <name type="scientific">Candidatus Amulumruptor caecigallinarius</name>
    <dbReference type="NCBI Taxonomy" id="2109911"/>
    <lineage>
        <taxon>Bacteria</taxon>
        <taxon>Pseudomonadati</taxon>
        <taxon>Bacteroidota</taxon>
        <taxon>Bacteroidia</taxon>
        <taxon>Bacteroidales</taxon>
        <taxon>Muribaculaceae</taxon>
        <taxon>Candidatus Amulumruptor</taxon>
    </lineage>
</organism>
<feature type="non-terminal residue" evidence="2">
    <location>
        <position position="1"/>
    </location>
</feature>
<reference evidence="2" key="2">
    <citation type="submission" date="2021-09" db="EMBL/GenBank/DDBJ databases">
        <authorList>
            <person name="Gilroy R."/>
        </authorList>
    </citation>
    <scope>NUCLEOTIDE SEQUENCE</scope>
    <source>
        <strain evidence="2">4100</strain>
    </source>
</reference>
<reference evidence="2" key="1">
    <citation type="journal article" date="2021" name="PeerJ">
        <title>Extensive microbial diversity within the chicken gut microbiome revealed by metagenomics and culture.</title>
        <authorList>
            <person name="Gilroy R."/>
            <person name="Ravi A."/>
            <person name="Getino M."/>
            <person name="Pursley I."/>
            <person name="Horton D.L."/>
            <person name="Alikhan N.F."/>
            <person name="Baker D."/>
            <person name="Gharbi K."/>
            <person name="Hall N."/>
            <person name="Watson M."/>
            <person name="Adriaenssens E.M."/>
            <person name="Foster-Nyarko E."/>
            <person name="Jarju S."/>
            <person name="Secka A."/>
            <person name="Antonio M."/>
            <person name="Oren A."/>
            <person name="Chaudhuri R.R."/>
            <person name="La Ragione R."/>
            <person name="Hildebrand F."/>
            <person name="Pallen M.J."/>
        </authorList>
    </citation>
    <scope>NUCLEOTIDE SEQUENCE</scope>
    <source>
        <strain evidence="2">4100</strain>
    </source>
</reference>
<keyword evidence="1" id="KW-0732">Signal</keyword>
<dbReference type="EMBL" id="DYXT01000030">
    <property type="protein sequence ID" value="HJE39327.1"/>
    <property type="molecule type" value="Genomic_DNA"/>
</dbReference>